<dbReference type="PANTHER" id="PTHR11439:SF491">
    <property type="entry name" value="INTEGRASE CATALYTIC DOMAIN-CONTAINING PROTEIN"/>
    <property type="match status" value="1"/>
</dbReference>
<dbReference type="Proteomes" id="UP001188597">
    <property type="component" value="Unassembled WGS sequence"/>
</dbReference>
<keyword evidence="4" id="KW-1185">Reference proteome</keyword>
<protein>
    <recommendedName>
        <fullName evidence="5">Retrovirus-related Pol polyprotein from transposon TNT 1-94</fullName>
    </recommendedName>
</protein>
<evidence type="ECO:0000259" key="2">
    <source>
        <dbReference type="Pfam" id="PF22936"/>
    </source>
</evidence>
<sequence>MHDGIVRTLTDVMHVPELRKNLISLGTFDSNGCSYRAADGVMMIMKGSLVVMKGLKQNSLYLLKGSTVTGASTTTLSSNIDSNTTKLWHMSERAKGFAQKEGIDYNEIFSPVVKHSSTRVLLAMVALYDLELEQPPTRCVIGWKATLQTIVALSTTNAEYIAATEAVKEAIWLKGLVGDLGLKQECSTVYCDSQGSIHLTKNQMFHERTKHIDVRNGVTRWGEILCPCRDFVNGMFQSRIACRDHLIIRGFMPNYTVWRVHGEALASSSIQNENENNNNEPGVAGAGMHEMVNDIFVSRPGDPSVQVANFYKYMNNAR</sequence>
<comment type="caution">
    <text evidence="3">The sequence shown here is derived from an EMBL/GenBank/DDBJ whole genome shotgun (WGS) entry which is preliminary data.</text>
</comment>
<evidence type="ECO:0000259" key="1">
    <source>
        <dbReference type="Pfam" id="PF13963"/>
    </source>
</evidence>
<dbReference type="InterPro" id="IPR054722">
    <property type="entry name" value="PolX-like_BBD"/>
</dbReference>
<dbReference type="CDD" id="cd09272">
    <property type="entry name" value="RNase_HI_RT_Ty1"/>
    <property type="match status" value="1"/>
</dbReference>
<dbReference type="Pfam" id="PF22936">
    <property type="entry name" value="Pol_BBD"/>
    <property type="match status" value="1"/>
</dbReference>
<dbReference type="EMBL" id="JAVXUP010004130">
    <property type="protein sequence ID" value="KAK2997548.1"/>
    <property type="molecule type" value="Genomic_DNA"/>
</dbReference>
<accession>A0AA88UXG3</accession>
<feature type="domain" description="Retrovirus-related Pol polyprotein from transposon TNT 1-94-like beta-barrel" evidence="2">
    <location>
        <begin position="1"/>
        <end position="33"/>
    </location>
</feature>
<organism evidence="3 4">
    <name type="scientific">Escallonia herrerae</name>
    <dbReference type="NCBI Taxonomy" id="1293975"/>
    <lineage>
        <taxon>Eukaryota</taxon>
        <taxon>Viridiplantae</taxon>
        <taxon>Streptophyta</taxon>
        <taxon>Embryophyta</taxon>
        <taxon>Tracheophyta</taxon>
        <taxon>Spermatophyta</taxon>
        <taxon>Magnoliopsida</taxon>
        <taxon>eudicotyledons</taxon>
        <taxon>Gunneridae</taxon>
        <taxon>Pentapetalae</taxon>
        <taxon>asterids</taxon>
        <taxon>campanulids</taxon>
        <taxon>Escalloniales</taxon>
        <taxon>Escalloniaceae</taxon>
        <taxon>Escallonia</taxon>
    </lineage>
</organism>
<reference evidence="3" key="1">
    <citation type="submission" date="2022-12" db="EMBL/GenBank/DDBJ databases">
        <title>Draft genome assemblies for two species of Escallonia (Escalloniales).</title>
        <authorList>
            <person name="Chanderbali A."/>
            <person name="Dervinis C."/>
            <person name="Anghel I."/>
            <person name="Soltis D."/>
            <person name="Soltis P."/>
            <person name="Zapata F."/>
        </authorList>
    </citation>
    <scope>NUCLEOTIDE SEQUENCE</scope>
    <source>
        <strain evidence="3">UCBG64.0493</strain>
        <tissue evidence="3">Leaf</tissue>
    </source>
</reference>
<evidence type="ECO:0000313" key="3">
    <source>
        <dbReference type="EMBL" id="KAK2997548.1"/>
    </source>
</evidence>
<evidence type="ECO:0000313" key="4">
    <source>
        <dbReference type="Proteomes" id="UP001188597"/>
    </source>
</evidence>
<dbReference type="InterPro" id="IPR029480">
    <property type="entry name" value="Transpos_assoc"/>
</dbReference>
<gene>
    <name evidence="3" type="ORF">RJ639_025571</name>
</gene>
<dbReference type="Pfam" id="PF13963">
    <property type="entry name" value="Transpos_assoc"/>
    <property type="match status" value="1"/>
</dbReference>
<evidence type="ECO:0008006" key="5">
    <source>
        <dbReference type="Google" id="ProtNLM"/>
    </source>
</evidence>
<name>A0AA88UXG3_9ASTE</name>
<feature type="domain" description="Transposase-associated" evidence="1">
    <location>
        <begin position="222"/>
        <end position="263"/>
    </location>
</feature>
<proteinExistence type="predicted"/>
<dbReference type="AlphaFoldDB" id="A0AA88UXG3"/>
<dbReference type="PANTHER" id="PTHR11439">
    <property type="entry name" value="GAG-POL-RELATED RETROTRANSPOSON"/>
    <property type="match status" value="1"/>
</dbReference>